<dbReference type="Gene3D" id="3.30.70.100">
    <property type="match status" value="1"/>
</dbReference>
<evidence type="ECO:0000259" key="8">
    <source>
        <dbReference type="PROSITE" id="PS50846"/>
    </source>
</evidence>
<evidence type="ECO:0000313" key="9">
    <source>
        <dbReference type="EMBL" id="CAH01167.1"/>
    </source>
</evidence>
<dbReference type="PANTHER" id="PTHR46365:SF1">
    <property type="entry name" value="COPPER TRANSPORT PROTEIN ATOX1"/>
    <property type="match status" value="1"/>
</dbReference>
<evidence type="ECO:0000256" key="7">
    <source>
        <dbReference type="ARBA" id="ARBA00038171"/>
    </source>
</evidence>
<protein>
    <submittedName>
        <fullName evidence="9">KLLA0C02673p</fullName>
    </submittedName>
</protein>
<dbReference type="GO" id="GO:0006825">
    <property type="term" value="P:copper ion transport"/>
    <property type="evidence" value="ECO:0007669"/>
    <property type="project" value="UniProtKB-KW"/>
</dbReference>
<dbReference type="InterPro" id="IPR017969">
    <property type="entry name" value="Heavy-metal-associated_CS"/>
</dbReference>
<evidence type="ECO:0000256" key="4">
    <source>
        <dbReference type="ARBA" id="ARBA00023008"/>
    </source>
</evidence>
<comment type="similarity">
    <text evidence="7">Belongs to the ATX1 family.</text>
</comment>
<dbReference type="eggNOG" id="KOG1603">
    <property type="taxonomic scope" value="Eukaryota"/>
</dbReference>
<dbReference type="Pfam" id="PF00403">
    <property type="entry name" value="HMA"/>
    <property type="match status" value="1"/>
</dbReference>
<keyword evidence="10" id="KW-1185">Reference proteome</keyword>
<dbReference type="CDD" id="cd00371">
    <property type="entry name" value="HMA"/>
    <property type="match status" value="1"/>
</dbReference>
<reference evidence="9 10" key="1">
    <citation type="journal article" date="2004" name="Nature">
        <title>Genome evolution in yeasts.</title>
        <authorList>
            <consortium name="Genolevures"/>
            <person name="Dujon B."/>
            <person name="Sherman D."/>
            <person name="Fischer G."/>
            <person name="Durrens P."/>
            <person name="Casaregola S."/>
            <person name="Lafontaine I."/>
            <person name="de Montigny J."/>
            <person name="Marck C."/>
            <person name="Neuveglise C."/>
            <person name="Talla E."/>
            <person name="Goffard N."/>
            <person name="Frangeul L."/>
            <person name="Aigle M."/>
            <person name="Anthouard V."/>
            <person name="Babour A."/>
            <person name="Barbe V."/>
            <person name="Barnay S."/>
            <person name="Blanchin S."/>
            <person name="Beckerich J.M."/>
            <person name="Beyne E."/>
            <person name="Bleykasten C."/>
            <person name="Boisrame A."/>
            <person name="Boyer J."/>
            <person name="Cattolico L."/>
            <person name="Confanioleri F."/>
            <person name="de Daruvar A."/>
            <person name="Despons L."/>
            <person name="Fabre E."/>
            <person name="Fairhead C."/>
            <person name="Ferry-Dumazet H."/>
            <person name="Groppi A."/>
            <person name="Hantraye F."/>
            <person name="Hennequin C."/>
            <person name="Jauniaux N."/>
            <person name="Joyet P."/>
            <person name="Kachouri R."/>
            <person name="Kerrest A."/>
            <person name="Koszul R."/>
            <person name="Lemaire M."/>
            <person name="Lesur I."/>
            <person name="Ma L."/>
            <person name="Muller H."/>
            <person name="Nicaud J.M."/>
            <person name="Nikolski M."/>
            <person name="Oztas S."/>
            <person name="Ozier-Kalogeropoulos O."/>
            <person name="Pellenz S."/>
            <person name="Potier S."/>
            <person name="Richard G.F."/>
            <person name="Straub M.L."/>
            <person name="Suleau A."/>
            <person name="Swennene D."/>
            <person name="Tekaia F."/>
            <person name="Wesolowski-Louvel M."/>
            <person name="Westhof E."/>
            <person name="Wirth B."/>
            <person name="Zeniou-Meyer M."/>
            <person name="Zivanovic I."/>
            <person name="Bolotin-Fukuhara M."/>
            <person name="Thierry A."/>
            <person name="Bouchier C."/>
            <person name="Caudron B."/>
            <person name="Scarpelli C."/>
            <person name="Gaillardin C."/>
            <person name="Weissenbach J."/>
            <person name="Wincker P."/>
            <person name="Souciet J.L."/>
        </authorList>
    </citation>
    <scope>NUCLEOTIDE SEQUENCE [LARGE SCALE GENOMIC DNA]</scope>
    <source>
        <strain evidence="10">ATCC 8585 / CBS 2359 / DSM 70799 / NBRC 1267 / NRRL Y-1140 / WM37</strain>
    </source>
</reference>
<keyword evidence="3" id="KW-0187">Copper transport</keyword>
<dbReference type="HOGENOM" id="CLU_134973_3_1_1"/>
<keyword evidence="5" id="KW-0406">Ion transport</keyword>
<dbReference type="GO" id="GO:0005829">
    <property type="term" value="C:cytosol"/>
    <property type="evidence" value="ECO:0007669"/>
    <property type="project" value="TreeGrafter"/>
</dbReference>
<sequence length="74" mass="8161">MSSTNHYQFNVQMSCSGCSSAVERALSKLEPEVSKTEISLEKQTVDVYTSLPYDTVLEKIKKTGKEVISGTTLN</sequence>
<evidence type="ECO:0000256" key="6">
    <source>
        <dbReference type="ARBA" id="ARBA00023186"/>
    </source>
</evidence>
<dbReference type="InParanoid" id="Q6CUS3"/>
<dbReference type="InterPro" id="IPR036163">
    <property type="entry name" value="HMA_dom_sf"/>
</dbReference>
<evidence type="ECO:0000256" key="2">
    <source>
        <dbReference type="ARBA" id="ARBA00022723"/>
    </source>
</evidence>
<dbReference type="AlphaFoldDB" id="Q6CUS3"/>
<dbReference type="KEGG" id="kla:KLLA0_C02673g"/>
<dbReference type="PANTHER" id="PTHR46365">
    <property type="entry name" value="COPPER TRANSPORT PROTEIN ATOX1"/>
    <property type="match status" value="1"/>
</dbReference>
<dbReference type="STRING" id="284590.Q6CUS3"/>
<evidence type="ECO:0000313" key="10">
    <source>
        <dbReference type="Proteomes" id="UP000000598"/>
    </source>
</evidence>
<dbReference type="PROSITE" id="PS50846">
    <property type="entry name" value="HMA_2"/>
    <property type="match status" value="1"/>
</dbReference>
<organism evidence="9 10">
    <name type="scientific">Kluyveromyces lactis (strain ATCC 8585 / CBS 2359 / DSM 70799 / NBRC 1267 / NRRL Y-1140 / WM37)</name>
    <name type="common">Yeast</name>
    <name type="synonym">Candida sphaerica</name>
    <dbReference type="NCBI Taxonomy" id="284590"/>
    <lineage>
        <taxon>Eukaryota</taxon>
        <taxon>Fungi</taxon>
        <taxon>Dikarya</taxon>
        <taxon>Ascomycota</taxon>
        <taxon>Saccharomycotina</taxon>
        <taxon>Saccharomycetes</taxon>
        <taxon>Saccharomycetales</taxon>
        <taxon>Saccharomycetaceae</taxon>
        <taxon>Kluyveromyces</taxon>
    </lineage>
</organism>
<dbReference type="GO" id="GO:0016531">
    <property type="term" value="F:copper chaperone activity"/>
    <property type="evidence" value="ECO:0007669"/>
    <property type="project" value="TreeGrafter"/>
</dbReference>
<accession>Q6CUS3</accession>
<dbReference type="InterPro" id="IPR051881">
    <property type="entry name" value="Copper_transport_ATOX1-like"/>
</dbReference>
<dbReference type="SUPFAM" id="SSF55008">
    <property type="entry name" value="HMA, heavy metal-associated domain"/>
    <property type="match status" value="1"/>
</dbReference>
<dbReference type="EMBL" id="CR382123">
    <property type="protein sequence ID" value="CAH01167.1"/>
    <property type="molecule type" value="Genomic_DNA"/>
</dbReference>
<evidence type="ECO:0000256" key="1">
    <source>
        <dbReference type="ARBA" id="ARBA00022448"/>
    </source>
</evidence>
<dbReference type="Proteomes" id="UP000000598">
    <property type="component" value="Chromosome C"/>
</dbReference>
<proteinExistence type="inferred from homology"/>
<dbReference type="FunFam" id="3.30.70.100:FF:000008">
    <property type="entry name" value="Copper transport protein ATOX1"/>
    <property type="match status" value="1"/>
</dbReference>
<keyword evidence="2" id="KW-0479">Metal-binding</keyword>
<dbReference type="FunCoup" id="Q6CUS3">
    <property type="interactions" value="594"/>
</dbReference>
<dbReference type="GO" id="GO:0046872">
    <property type="term" value="F:metal ion binding"/>
    <property type="evidence" value="ECO:0007669"/>
    <property type="project" value="UniProtKB-KW"/>
</dbReference>
<dbReference type="PaxDb" id="284590-Q6CUS3"/>
<dbReference type="InterPro" id="IPR006121">
    <property type="entry name" value="HMA_dom"/>
</dbReference>
<feature type="domain" description="HMA" evidence="8">
    <location>
        <begin position="4"/>
        <end position="68"/>
    </location>
</feature>
<evidence type="ECO:0000256" key="3">
    <source>
        <dbReference type="ARBA" id="ARBA00022796"/>
    </source>
</evidence>
<keyword evidence="6" id="KW-0143">Chaperone</keyword>
<gene>
    <name evidence="9" type="ORF">KLLA0_C02673g</name>
</gene>
<evidence type="ECO:0000256" key="5">
    <source>
        <dbReference type="ARBA" id="ARBA00023065"/>
    </source>
</evidence>
<dbReference type="OMA" id="YEFDIAM"/>
<keyword evidence="4" id="KW-0186">Copper</keyword>
<name>Q6CUS3_KLULA</name>
<keyword evidence="1" id="KW-0813">Transport</keyword>
<dbReference type="PROSITE" id="PS01047">
    <property type="entry name" value="HMA_1"/>
    <property type="match status" value="1"/>
</dbReference>